<dbReference type="Gene3D" id="3.40.50.2300">
    <property type="match status" value="1"/>
</dbReference>
<dbReference type="InterPro" id="IPR050595">
    <property type="entry name" value="Bact_response_regulator"/>
</dbReference>
<evidence type="ECO:0000256" key="3">
    <source>
        <dbReference type="ARBA" id="ARBA00023163"/>
    </source>
</evidence>
<name>A0A382S9B6_9ZZZZ</name>
<evidence type="ECO:0000313" key="5">
    <source>
        <dbReference type="EMBL" id="SVD05738.1"/>
    </source>
</evidence>
<dbReference type="PROSITE" id="PS50110">
    <property type="entry name" value="RESPONSE_REGULATORY"/>
    <property type="match status" value="1"/>
</dbReference>
<feature type="non-terminal residue" evidence="5">
    <location>
        <position position="130"/>
    </location>
</feature>
<protein>
    <recommendedName>
        <fullName evidence="4">Response regulatory domain-containing protein</fullName>
    </recommendedName>
</protein>
<sequence>MDKLLLVDDEADVRYSFERIFSDAVDLHTAASGEEALEVIPQIQPDLVIMDIRMGGLNGIETLRKIREFDTKLPVILMTAFGTTQTAIQAMRHGAYDYLLKPFDVPKLEAIVDGALKAARDMKQKVSYEP</sequence>
<keyword evidence="2" id="KW-0805">Transcription regulation</keyword>
<dbReference type="AlphaFoldDB" id="A0A382S9B6"/>
<reference evidence="5" key="1">
    <citation type="submission" date="2018-05" db="EMBL/GenBank/DDBJ databases">
        <authorList>
            <person name="Lanie J.A."/>
            <person name="Ng W.-L."/>
            <person name="Kazmierczak K.M."/>
            <person name="Andrzejewski T.M."/>
            <person name="Davidsen T.M."/>
            <person name="Wayne K.J."/>
            <person name="Tettelin H."/>
            <person name="Glass J.I."/>
            <person name="Rusch D."/>
            <person name="Podicherti R."/>
            <person name="Tsui H.-C.T."/>
            <person name="Winkler M.E."/>
        </authorList>
    </citation>
    <scope>NUCLEOTIDE SEQUENCE</scope>
</reference>
<dbReference type="PANTHER" id="PTHR44591">
    <property type="entry name" value="STRESS RESPONSE REGULATOR PROTEIN 1"/>
    <property type="match status" value="1"/>
</dbReference>
<evidence type="ECO:0000256" key="2">
    <source>
        <dbReference type="ARBA" id="ARBA00023015"/>
    </source>
</evidence>
<dbReference type="SUPFAM" id="SSF52172">
    <property type="entry name" value="CheY-like"/>
    <property type="match status" value="1"/>
</dbReference>
<dbReference type="GO" id="GO:0000160">
    <property type="term" value="P:phosphorelay signal transduction system"/>
    <property type="evidence" value="ECO:0007669"/>
    <property type="project" value="InterPro"/>
</dbReference>
<dbReference type="SMART" id="SM00448">
    <property type="entry name" value="REC"/>
    <property type="match status" value="1"/>
</dbReference>
<dbReference type="FunFam" id="3.40.50.2300:FF:000018">
    <property type="entry name" value="DNA-binding transcriptional regulator NtrC"/>
    <property type="match status" value="1"/>
</dbReference>
<proteinExistence type="predicted"/>
<keyword evidence="1" id="KW-0597">Phosphoprotein</keyword>
<gene>
    <name evidence="5" type="ORF">METZ01_LOCUS358592</name>
</gene>
<dbReference type="Pfam" id="PF00072">
    <property type="entry name" value="Response_reg"/>
    <property type="match status" value="1"/>
</dbReference>
<dbReference type="InterPro" id="IPR011006">
    <property type="entry name" value="CheY-like_superfamily"/>
</dbReference>
<dbReference type="PANTHER" id="PTHR44591:SF3">
    <property type="entry name" value="RESPONSE REGULATORY DOMAIN-CONTAINING PROTEIN"/>
    <property type="match status" value="1"/>
</dbReference>
<dbReference type="EMBL" id="UINC01126938">
    <property type="protein sequence ID" value="SVD05738.1"/>
    <property type="molecule type" value="Genomic_DNA"/>
</dbReference>
<evidence type="ECO:0000259" key="4">
    <source>
        <dbReference type="PROSITE" id="PS50110"/>
    </source>
</evidence>
<organism evidence="5">
    <name type="scientific">marine metagenome</name>
    <dbReference type="NCBI Taxonomy" id="408172"/>
    <lineage>
        <taxon>unclassified sequences</taxon>
        <taxon>metagenomes</taxon>
        <taxon>ecological metagenomes</taxon>
    </lineage>
</organism>
<keyword evidence="3" id="KW-0804">Transcription</keyword>
<evidence type="ECO:0000256" key="1">
    <source>
        <dbReference type="ARBA" id="ARBA00022553"/>
    </source>
</evidence>
<dbReference type="InterPro" id="IPR001789">
    <property type="entry name" value="Sig_transdc_resp-reg_receiver"/>
</dbReference>
<feature type="domain" description="Response regulatory" evidence="4">
    <location>
        <begin position="3"/>
        <end position="116"/>
    </location>
</feature>
<accession>A0A382S9B6</accession>